<dbReference type="GO" id="GO:0005737">
    <property type="term" value="C:cytoplasm"/>
    <property type="evidence" value="ECO:0007669"/>
    <property type="project" value="TreeGrafter"/>
</dbReference>
<keyword evidence="3" id="KW-0274">FAD</keyword>
<dbReference type="InterPro" id="IPR006076">
    <property type="entry name" value="FAD-dep_OxRdtase"/>
</dbReference>
<comment type="caution">
    <text evidence="8">The sequence shown here is derived from an EMBL/GenBank/DDBJ whole genome shotgun (WGS) entry which is preliminary data.</text>
</comment>
<keyword evidence="6" id="KW-0175">Coiled coil</keyword>
<dbReference type="OrthoDB" id="9801699at2"/>
<keyword evidence="4" id="KW-0560">Oxidoreductase</keyword>
<evidence type="ECO:0000256" key="2">
    <source>
        <dbReference type="ARBA" id="ARBA00022630"/>
    </source>
</evidence>
<dbReference type="NCBIfam" id="NF008726">
    <property type="entry name" value="PRK11728.1"/>
    <property type="match status" value="1"/>
</dbReference>
<dbReference type="PANTHER" id="PTHR43104:SF2">
    <property type="entry name" value="L-2-HYDROXYGLUTARATE DEHYDROGENASE, MITOCHONDRIAL"/>
    <property type="match status" value="1"/>
</dbReference>
<dbReference type="Pfam" id="PF01266">
    <property type="entry name" value="DAO"/>
    <property type="match status" value="1"/>
</dbReference>
<dbReference type="InterPro" id="IPR036188">
    <property type="entry name" value="FAD/NAD-bd_sf"/>
</dbReference>
<evidence type="ECO:0000256" key="1">
    <source>
        <dbReference type="ARBA" id="ARBA00001974"/>
    </source>
</evidence>
<organism evidence="8 9">
    <name type="scientific">Scopulibacillus darangshiensis</name>
    <dbReference type="NCBI Taxonomy" id="442528"/>
    <lineage>
        <taxon>Bacteria</taxon>
        <taxon>Bacillati</taxon>
        <taxon>Bacillota</taxon>
        <taxon>Bacilli</taxon>
        <taxon>Bacillales</taxon>
        <taxon>Sporolactobacillaceae</taxon>
        <taxon>Scopulibacillus</taxon>
    </lineage>
</organism>
<proteinExistence type="inferred from homology"/>
<dbReference type="Gene3D" id="3.30.9.10">
    <property type="entry name" value="D-Amino Acid Oxidase, subunit A, domain 2"/>
    <property type="match status" value="1"/>
</dbReference>
<comment type="similarity">
    <text evidence="5">Belongs to the L2HGDH family.</text>
</comment>
<dbReference type="RefSeq" id="WP_132748018.1">
    <property type="nucleotide sequence ID" value="NZ_SLXK01000051.1"/>
</dbReference>
<dbReference type="Proteomes" id="UP000295416">
    <property type="component" value="Unassembled WGS sequence"/>
</dbReference>
<keyword evidence="2" id="KW-0285">Flavoprotein</keyword>
<name>A0A4R2NHF4_9BACL</name>
<evidence type="ECO:0000256" key="6">
    <source>
        <dbReference type="SAM" id="Coils"/>
    </source>
</evidence>
<dbReference type="AlphaFoldDB" id="A0A4R2NHF4"/>
<dbReference type="EMBL" id="SLXK01000051">
    <property type="protein sequence ID" value="TCP20652.1"/>
    <property type="molecule type" value="Genomic_DNA"/>
</dbReference>
<keyword evidence="9" id="KW-1185">Reference proteome</keyword>
<feature type="domain" description="FAD dependent oxidoreductase" evidence="7">
    <location>
        <begin position="3"/>
        <end position="390"/>
    </location>
</feature>
<evidence type="ECO:0000256" key="3">
    <source>
        <dbReference type="ARBA" id="ARBA00022827"/>
    </source>
</evidence>
<evidence type="ECO:0000259" key="7">
    <source>
        <dbReference type="Pfam" id="PF01266"/>
    </source>
</evidence>
<feature type="coiled-coil region" evidence="6">
    <location>
        <begin position="92"/>
        <end position="119"/>
    </location>
</feature>
<reference evidence="8 9" key="1">
    <citation type="submission" date="2019-03" db="EMBL/GenBank/DDBJ databases">
        <title>Genomic Encyclopedia of Type Strains, Phase IV (KMG-IV): sequencing the most valuable type-strain genomes for metagenomic binning, comparative biology and taxonomic classification.</title>
        <authorList>
            <person name="Goeker M."/>
        </authorList>
    </citation>
    <scope>NUCLEOTIDE SEQUENCE [LARGE SCALE GENOMIC DNA]</scope>
    <source>
        <strain evidence="8 9">DSM 19377</strain>
    </source>
</reference>
<sequence>MYDYVVIGAGIVGLSTANRLTEIFPKAKIAVIEKENRVACHQTGHNSGVIHSGIYYKPGSLKASFAQRGGDAIEAFCTKHDIPVERCGKVIVATQSKELEELEKLYQRGRQNNLRVEKMTANQINEIEPHVQSIGGIYVPSTGIVDFSEVSRRLADLLISKNQDLLLGTMLTSANYTSDAVELKTAKGTLQSKYVINCSGLNSDKVAHLFGIKVDMTIVPFKGEYYELAREKRFLVNHLIYPVPNPDFPFLGVHFTRMMGGAVHVGPNAIPSFKREGYKKFSFNSRDAFEILGNKSFWKIAMENKKEGLTEMMRSLSKRAFLKNVQRYIPEIKREDLIPAEPGVRAQALSDKGKLIDDFFIARTDRVVHVCNAPSPAATAALEIGKYIVDSIK</sequence>
<evidence type="ECO:0000256" key="5">
    <source>
        <dbReference type="ARBA" id="ARBA00037941"/>
    </source>
</evidence>
<dbReference type="SUPFAM" id="SSF51905">
    <property type="entry name" value="FAD/NAD(P)-binding domain"/>
    <property type="match status" value="1"/>
</dbReference>
<comment type="cofactor">
    <cofactor evidence="1">
        <name>FAD</name>
        <dbReference type="ChEBI" id="CHEBI:57692"/>
    </cofactor>
</comment>
<evidence type="ECO:0000256" key="4">
    <source>
        <dbReference type="ARBA" id="ARBA00023002"/>
    </source>
</evidence>
<gene>
    <name evidence="8" type="ORF">EV207_15118</name>
</gene>
<dbReference type="GO" id="GO:0047545">
    <property type="term" value="F:(S)-2-hydroxyglutarate dehydrogenase activity"/>
    <property type="evidence" value="ECO:0007669"/>
    <property type="project" value="TreeGrafter"/>
</dbReference>
<dbReference type="Gene3D" id="3.50.50.60">
    <property type="entry name" value="FAD/NAD(P)-binding domain"/>
    <property type="match status" value="1"/>
</dbReference>
<evidence type="ECO:0000313" key="8">
    <source>
        <dbReference type="EMBL" id="TCP20652.1"/>
    </source>
</evidence>
<evidence type="ECO:0000313" key="9">
    <source>
        <dbReference type="Proteomes" id="UP000295416"/>
    </source>
</evidence>
<protein>
    <submittedName>
        <fullName evidence="8">L-2-hydroxyglutarate oxidase</fullName>
    </submittedName>
</protein>
<accession>A0A4R2NHF4</accession>
<dbReference type="PANTHER" id="PTHR43104">
    <property type="entry name" value="L-2-HYDROXYGLUTARATE DEHYDROGENASE, MITOCHONDRIAL"/>
    <property type="match status" value="1"/>
</dbReference>